<keyword evidence="1" id="KW-0812">Transmembrane</keyword>
<sequence length="302" mass="32924">MQTASTAAPATGERVASFSYGKGFLVFLLIFGVVLLGLAGYVLYLGTILPHSAAGPVELNTSRGTPLNVSSPAMMIYATSAFLAVLGLIVLGLYGWQNKQRQTRYELYELGVAHTTRGARTYVPFAEIQDLYLFSSGQVAYTGLITNLAFRRTASEPFHRVQPSLKGFHTFMETFRELYLNARQPVVLDTLHAGGSVTFNCLNGAQVWRKRMGGDFLNVDTQPIVVSRDAVLIQNSVVPMSALRSMDHSRWNETIEIRDAAGKVVLSTLATGILSHDLFLSTLGLLMETPANDRPATAPTFA</sequence>
<dbReference type="OrthoDB" id="8652945at2"/>
<keyword evidence="1" id="KW-0472">Membrane</keyword>
<feature type="transmembrane region" description="Helical" evidence="1">
    <location>
        <begin position="74"/>
        <end position="96"/>
    </location>
</feature>
<protein>
    <submittedName>
        <fullName evidence="2">Uncharacterized protein</fullName>
    </submittedName>
</protein>
<feature type="transmembrane region" description="Helical" evidence="1">
    <location>
        <begin position="24"/>
        <end position="44"/>
    </location>
</feature>
<dbReference type="AlphaFoldDB" id="A0A1C2E0D5"/>
<dbReference type="RefSeq" id="WP_065988897.1">
    <property type="nucleotide sequence ID" value="NZ_MDEN01000062.1"/>
</dbReference>
<organism evidence="2 3">
    <name type="scientific">Pseudomonas graminis</name>
    <dbReference type="NCBI Taxonomy" id="158627"/>
    <lineage>
        <taxon>Bacteria</taxon>
        <taxon>Pseudomonadati</taxon>
        <taxon>Pseudomonadota</taxon>
        <taxon>Gammaproteobacteria</taxon>
        <taxon>Pseudomonadales</taxon>
        <taxon>Pseudomonadaceae</taxon>
        <taxon>Pseudomonas</taxon>
    </lineage>
</organism>
<evidence type="ECO:0000313" key="2">
    <source>
        <dbReference type="EMBL" id="OCX20449.1"/>
    </source>
</evidence>
<dbReference type="EMBL" id="MDEN01000062">
    <property type="protein sequence ID" value="OCX20449.1"/>
    <property type="molecule type" value="Genomic_DNA"/>
</dbReference>
<gene>
    <name evidence="2" type="ORF">BBI10_12875</name>
</gene>
<proteinExistence type="predicted"/>
<comment type="caution">
    <text evidence="2">The sequence shown here is derived from an EMBL/GenBank/DDBJ whole genome shotgun (WGS) entry which is preliminary data.</text>
</comment>
<dbReference type="Proteomes" id="UP000095143">
    <property type="component" value="Unassembled WGS sequence"/>
</dbReference>
<accession>A0A1C2E0D5</accession>
<reference evidence="2 3" key="1">
    <citation type="submission" date="2016-08" db="EMBL/GenBank/DDBJ databases">
        <title>Whole genome sequence of Pseudomonas graminis strain UASWS1507, a potential biological control agent for agriculture.</title>
        <authorList>
            <person name="Crovadore J."/>
            <person name="Calmin G."/>
            <person name="Chablais R."/>
            <person name="Cochard B."/>
            <person name="Lefort F."/>
        </authorList>
    </citation>
    <scope>NUCLEOTIDE SEQUENCE [LARGE SCALE GENOMIC DNA]</scope>
    <source>
        <strain evidence="2 3">UASWS1507</strain>
    </source>
</reference>
<evidence type="ECO:0000256" key="1">
    <source>
        <dbReference type="SAM" id="Phobius"/>
    </source>
</evidence>
<keyword evidence="1" id="KW-1133">Transmembrane helix</keyword>
<evidence type="ECO:0000313" key="3">
    <source>
        <dbReference type="Proteomes" id="UP000095143"/>
    </source>
</evidence>
<name>A0A1C2E0D5_9PSED</name>